<proteinExistence type="predicted"/>
<gene>
    <name evidence="1" type="ORF">BS411_10910</name>
</gene>
<sequence length="74" mass="8522">MTNEYEYAERFADLMEDMQGDGVDAMNILMNYLMGFVEQMSEGEEDKGLIWQLEDKELVISIEPVDGTNTARLH</sequence>
<reference evidence="1" key="1">
    <citation type="submission" date="2016-12" db="EMBL/GenBank/DDBJ databases">
        <title>Analysis of the Molecular Diversity Among Cronobacter Species Isolated from Filth Flies Using a Pan Genomic DNA Microarray.</title>
        <authorList>
            <person name="Pava-Ripoll M."/>
            <person name="Tall B."/>
            <person name="Farber J."/>
            <person name="Fanning S."/>
            <person name="Lehner A."/>
            <person name="Stephan R."/>
            <person name="Pagotto F."/>
            <person name="Iverson C."/>
            <person name="Ziobro G."/>
            <person name="Miller A."/>
            <person name="Pearson R."/>
            <person name="Yan Q."/>
            <person name="Kim M."/>
            <person name="Jeong S."/>
            <person name="Park J."/>
            <person name="Jun S."/>
            <person name="Choi H."/>
            <person name="Chung T."/>
            <person name="Yoo Y."/>
            <person name="Park E."/>
            <person name="Hwang S."/>
            <person name="Lee B."/>
            <person name="Sathyamoorthy V."/>
            <person name="Carter L."/>
            <person name="Mammel M."/>
            <person name="Jackson S."/>
            <person name="Kothary M."/>
            <person name="Patel I."/>
            <person name="Grim C."/>
            <person name="Gopinath G."/>
            <person name="Gangiredla J."/>
            <person name="Chase H."/>
        </authorList>
    </citation>
    <scope>NUCLEOTIDE SEQUENCE [LARGE SCALE GENOMIC DNA]</scope>
    <source>
        <strain evidence="1">MOD1-Sh41s</strain>
    </source>
</reference>
<dbReference type="RefSeq" id="WP_075198474.1">
    <property type="nucleotide sequence ID" value="NZ_CP187984.1"/>
</dbReference>
<dbReference type="AlphaFoldDB" id="A0A2T7B4S1"/>
<accession>A0A2T7B4S1</accession>
<dbReference type="OrthoDB" id="9863299at2"/>
<name>A0A2T7B4S1_9ENTR</name>
<evidence type="ECO:0000313" key="1">
    <source>
        <dbReference type="EMBL" id="PUX22031.1"/>
    </source>
</evidence>
<organism evidence="1">
    <name type="scientific">Cronobacter turicensis</name>
    <dbReference type="NCBI Taxonomy" id="413502"/>
    <lineage>
        <taxon>Bacteria</taxon>
        <taxon>Pseudomonadati</taxon>
        <taxon>Pseudomonadota</taxon>
        <taxon>Gammaproteobacteria</taxon>
        <taxon>Enterobacterales</taxon>
        <taxon>Enterobacteriaceae</taxon>
        <taxon>Cronobacter</taxon>
    </lineage>
</organism>
<dbReference type="EMBL" id="MSAG01000017">
    <property type="protein sequence ID" value="PUX22031.1"/>
    <property type="molecule type" value="Genomic_DNA"/>
</dbReference>
<protein>
    <submittedName>
        <fullName evidence="1">Uncharacterized protein</fullName>
    </submittedName>
</protein>
<comment type="caution">
    <text evidence="1">The sequence shown here is derived from an EMBL/GenBank/DDBJ whole genome shotgun (WGS) entry which is preliminary data.</text>
</comment>